<evidence type="ECO:0000259" key="1">
    <source>
        <dbReference type="Pfam" id="PF13579"/>
    </source>
</evidence>
<proteinExistence type="predicted"/>
<keyword evidence="2" id="KW-0808">Transferase</keyword>
<dbReference type="InterPro" id="IPR028098">
    <property type="entry name" value="Glyco_trans_4-like_N"/>
</dbReference>
<accession>A0A4Q9G965</accession>
<sequence length="423" mass="44784">MKVIIVNRFFAPDQSATSRMATSLATGLAADGFEVEAIASAAMHDDATRQAARSEMVDGVRVTRIGTTRFGRGTLLGRALDYASFHLGAAWRLLRSSSAGDVCVVCTDPPLMSISAMLPLALKRAKLVNWLNDLFPEAAFQAGVMKPRGLAGHLSLALRDASVRAAAANVTPMDAMAQALRLRGAPADRIAVVHHWSEGDALTPMPSRESGLRREWGLEGKFVIGYCGNLGRAHDFGALLDAAAMLKSRADIAFLIVGGGYRLQSVKQEASRLGLSNMMFEPLQPESLLRECLAAPDVHFVSLLPAFETSVVPSKFYGVAAAGRPTLFVGAPDGEIARLIRDNDCGKAFGIAGGLPLAAEIELLAASPDVVARWGANARALFDARFSRGRGLAAWGDIVTACALAPRSVDRPVIAASPSPRTP</sequence>
<comment type="caution">
    <text evidence="2">The sequence shown here is derived from an EMBL/GenBank/DDBJ whole genome shotgun (WGS) entry which is preliminary data.</text>
</comment>
<dbReference type="Gene3D" id="3.40.50.2000">
    <property type="entry name" value="Glycogen Phosphorylase B"/>
    <property type="match status" value="2"/>
</dbReference>
<dbReference type="AlphaFoldDB" id="A0A4Q9G965"/>
<dbReference type="EMBL" id="SIUB01000011">
    <property type="protein sequence ID" value="TBN47317.1"/>
    <property type="molecule type" value="Genomic_DNA"/>
</dbReference>
<reference evidence="2 3" key="1">
    <citation type="submission" date="2019-02" db="EMBL/GenBank/DDBJ databases">
        <title>Hansschlegelia quercus sp. nov., a novel methylotrophic bacterium from buds of oak (Quercus robur L.).</title>
        <authorList>
            <person name="Agafonova N.V."/>
            <person name="Kaparullina E.N."/>
            <person name="Grouzdev D.S."/>
            <person name="Doronina N.V."/>
        </authorList>
    </citation>
    <scope>NUCLEOTIDE SEQUENCE [LARGE SCALE GENOMIC DNA]</scope>
    <source>
        <strain evidence="2 3">Dub</strain>
    </source>
</reference>
<name>A0A4Q9G965_9HYPH</name>
<evidence type="ECO:0000313" key="2">
    <source>
        <dbReference type="EMBL" id="TBN47317.1"/>
    </source>
</evidence>
<dbReference type="SUPFAM" id="SSF53756">
    <property type="entry name" value="UDP-Glycosyltransferase/glycogen phosphorylase"/>
    <property type="match status" value="1"/>
</dbReference>
<dbReference type="RefSeq" id="WP_131004653.1">
    <property type="nucleotide sequence ID" value="NZ_JBHSZR010000010.1"/>
</dbReference>
<dbReference type="OrthoDB" id="185319at2"/>
<dbReference type="Proteomes" id="UP000291613">
    <property type="component" value="Unassembled WGS sequence"/>
</dbReference>
<keyword evidence="3" id="KW-1185">Reference proteome</keyword>
<protein>
    <submittedName>
        <fullName evidence="2">Glycosyltransferase WbuB</fullName>
    </submittedName>
</protein>
<gene>
    <name evidence="2" type="ORF">EYR15_16380</name>
</gene>
<dbReference type="CDD" id="cd03794">
    <property type="entry name" value="GT4_WbuB-like"/>
    <property type="match status" value="1"/>
</dbReference>
<dbReference type="PANTHER" id="PTHR12526">
    <property type="entry name" value="GLYCOSYLTRANSFERASE"/>
    <property type="match status" value="1"/>
</dbReference>
<dbReference type="Pfam" id="PF13579">
    <property type="entry name" value="Glyco_trans_4_4"/>
    <property type="match status" value="1"/>
</dbReference>
<dbReference type="GO" id="GO:0016757">
    <property type="term" value="F:glycosyltransferase activity"/>
    <property type="evidence" value="ECO:0007669"/>
    <property type="project" value="UniProtKB-ARBA"/>
</dbReference>
<feature type="domain" description="Glycosyltransferase subfamily 4-like N-terminal" evidence="1">
    <location>
        <begin position="18"/>
        <end position="194"/>
    </location>
</feature>
<evidence type="ECO:0000313" key="3">
    <source>
        <dbReference type="Proteomes" id="UP000291613"/>
    </source>
</evidence>
<organism evidence="2 3">
    <name type="scientific">Hansschlegelia quercus</name>
    <dbReference type="NCBI Taxonomy" id="2528245"/>
    <lineage>
        <taxon>Bacteria</taxon>
        <taxon>Pseudomonadati</taxon>
        <taxon>Pseudomonadota</taxon>
        <taxon>Alphaproteobacteria</taxon>
        <taxon>Hyphomicrobiales</taxon>
        <taxon>Methylopilaceae</taxon>
        <taxon>Hansschlegelia</taxon>
    </lineage>
</organism>